<keyword evidence="10" id="KW-0472">Membrane</keyword>
<dbReference type="Gene3D" id="3.40.50.200">
    <property type="entry name" value="Peptidase S8/S53 domain"/>
    <property type="match status" value="1"/>
</dbReference>
<dbReference type="SUPFAM" id="SSF52743">
    <property type="entry name" value="Subtilisin-like"/>
    <property type="match status" value="1"/>
</dbReference>
<evidence type="ECO:0000256" key="1">
    <source>
        <dbReference type="ARBA" id="ARBA00011073"/>
    </source>
</evidence>
<dbReference type="PANTHER" id="PTHR43806">
    <property type="entry name" value="PEPTIDASE S8"/>
    <property type="match status" value="1"/>
</dbReference>
<dbReference type="GO" id="GO:0004252">
    <property type="term" value="F:serine-type endopeptidase activity"/>
    <property type="evidence" value="ECO:0007669"/>
    <property type="project" value="InterPro"/>
</dbReference>
<keyword evidence="2" id="KW-0134">Cell wall</keyword>
<dbReference type="GO" id="GO:0006508">
    <property type="term" value="P:proteolysis"/>
    <property type="evidence" value="ECO:0007669"/>
    <property type="project" value="UniProtKB-KW"/>
</dbReference>
<dbReference type="InterPro" id="IPR022398">
    <property type="entry name" value="Peptidase_S8_His-AS"/>
</dbReference>
<dbReference type="InterPro" id="IPR015500">
    <property type="entry name" value="Peptidase_S8_subtilisin-rel"/>
</dbReference>
<feature type="active site" description="Charge relay system" evidence="8">
    <location>
        <position position="101"/>
    </location>
</feature>
<dbReference type="InterPro" id="IPR046450">
    <property type="entry name" value="PA_dom_sf"/>
</dbReference>
<feature type="domain" description="Peptidase S8/S53" evidence="11">
    <location>
        <begin position="54"/>
        <end position="438"/>
    </location>
</feature>
<comment type="similarity">
    <text evidence="1 9">Belongs to the peptidase S8 family.</text>
</comment>
<dbReference type="InterPro" id="IPR023827">
    <property type="entry name" value="Peptidase_S8_Asp-AS"/>
</dbReference>
<evidence type="ECO:0000256" key="8">
    <source>
        <dbReference type="PIRSR" id="PIRSR615500-1"/>
    </source>
</evidence>
<feature type="active site" description="Charge relay system" evidence="8">
    <location>
        <position position="63"/>
    </location>
</feature>
<dbReference type="PROSITE" id="PS00136">
    <property type="entry name" value="SUBTILASE_ASP"/>
    <property type="match status" value="1"/>
</dbReference>
<evidence type="ECO:0000259" key="11">
    <source>
        <dbReference type="Pfam" id="PF00082"/>
    </source>
</evidence>
<dbReference type="PROSITE" id="PS00137">
    <property type="entry name" value="SUBTILASE_HIS"/>
    <property type="match status" value="1"/>
</dbReference>
<dbReference type="InterPro" id="IPR003137">
    <property type="entry name" value="PA_domain"/>
</dbReference>
<dbReference type="PANTHER" id="PTHR43806:SF65">
    <property type="entry name" value="SERINE PROTEASE APRX"/>
    <property type="match status" value="1"/>
</dbReference>
<sequence length="677" mass="73062">MQLFQKIIFASIIIMVALFVSSQKIQMDPPLEILLDKSAKYVGVQHPQDLGFYGKGIKVAVIDTGVDYTHPDIFGFGPDGKVIGGFDFIENDNSPQDTNGHGTEVAGIIAANGKIRGVAPEAKILAYRVSDTGESVASDLIVKAILRAIEDDADIINLSLGVNRTNDKIEDAINQAVKSGIVVVAAAGNSGPDLRTIGSPGKDPHAITVGATYNNITASLVATLEIDGKRFQVLPMVGTEKLVGPIAADITFGKYGRSSDLQGVDIMDKILLVERGSDTKDELVYFSEKEKNAANAGAKALIVYNNEPGIFLGDLKNKLEGPEYQPRIPAVSMSKEDGLELRAMLENKTSGTINTFYHPDFVSFFSSRGPVSPFYIKPNLVAPGVFVNTTSTYGMYNLTSGTSFAAPHVSGAAAILLEKSPTLNPQQIKSIISTTADPVSDTFGTLFPQEISGVGRLNITKAFDANLIISPDYAIFDLSPFVKSQTIEFDLNTIDGTKPNPTINIEFDDKIASFNHKIDGTTLSVTANIVASEIGEYQGSITVLDHTTTYHIPVLLRISDGTVRISEENGKMDFAIESEQEWSYAKISVYNQDSRLIDSISITPTESKSIMVQNSDTYWIQADLKSGKNTTSIYNTITVESVTPSFALDIGIPNQQLLMLIGIGAIVGMIGLIMYRR</sequence>
<dbReference type="STRING" id="1603555.SU86_004080"/>
<evidence type="ECO:0000256" key="7">
    <source>
        <dbReference type="ARBA" id="ARBA00022825"/>
    </source>
</evidence>
<keyword evidence="3" id="KW-0964">Secreted</keyword>
<dbReference type="InterPro" id="IPR000209">
    <property type="entry name" value="Peptidase_S8/S53_dom"/>
</dbReference>
<keyword evidence="4 9" id="KW-0645">Protease</keyword>
<feature type="active site" description="Charge relay system" evidence="8">
    <location>
        <position position="403"/>
    </location>
</feature>
<gene>
    <name evidence="13" type="ORF">SU86_004080</name>
</gene>
<dbReference type="KEGG" id="tah:SU86_004080"/>
<dbReference type="InterPro" id="IPR036852">
    <property type="entry name" value="Peptidase_S8/S53_dom_sf"/>
</dbReference>
<evidence type="ECO:0000256" key="6">
    <source>
        <dbReference type="ARBA" id="ARBA00022801"/>
    </source>
</evidence>
<keyword evidence="10" id="KW-1133">Transmembrane helix</keyword>
<evidence type="ECO:0000256" key="5">
    <source>
        <dbReference type="ARBA" id="ARBA00022729"/>
    </source>
</evidence>
<dbReference type="EMBL" id="CP011097">
    <property type="protein sequence ID" value="AJZ75682.1"/>
    <property type="molecule type" value="Genomic_DNA"/>
</dbReference>
<feature type="transmembrane region" description="Helical" evidence="10">
    <location>
        <begin position="657"/>
        <end position="675"/>
    </location>
</feature>
<dbReference type="AlphaFoldDB" id="A0A3G1B0N5"/>
<evidence type="ECO:0000256" key="2">
    <source>
        <dbReference type="ARBA" id="ARBA00022512"/>
    </source>
</evidence>
<protein>
    <submittedName>
        <fullName evidence="13">Peptidase S8</fullName>
    </submittedName>
</protein>
<evidence type="ECO:0000313" key="14">
    <source>
        <dbReference type="Proteomes" id="UP000266745"/>
    </source>
</evidence>
<accession>A0A3G1B0N5</accession>
<dbReference type="Pfam" id="PF02225">
    <property type="entry name" value="PA"/>
    <property type="match status" value="1"/>
</dbReference>
<dbReference type="PRINTS" id="PR00723">
    <property type="entry name" value="SUBTILISIN"/>
</dbReference>
<dbReference type="Proteomes" id="UP000266745">
    <property type="component" value="Chromosome"/>
</dbReference>
<keyword evidence="5" id="KW-0732">Signal</keyword>
<proteinExistence type="inferred from homology"/>
<keyword evidence="10" id="KW-0812">Transmembrane</keyword>
<organism evidence="13 14">
    <name type="scientific">Candidatus Nitrosotenuis cloacae</name>
    <dbReference type="NCBI Taxonomy" id="1603555"/>
    <lineage>
        <taxon>Archaea</taxon>
        <taxon>Nitrososphaerota</taxon>
        <taxon>Candidatus Nitrosotenuis</taxon>
    </lineage>
</organism>
<feature type="domain" description="PA" evidence="12">
    <location>
        <begin position="252"/>
        <end position="341"/>
    </location>
</feature>
<dbReference type="SUPFAM" id="SSF52025">
    <property type="entry name" value="PA domain"/>
    <property type="match status" value="1"/>
</dbReference>
<evidence type="ECO:0000256" key="10">
    <source>
        <dbReference type="SAM" id="Phobius"/>
    </source>
</evidence>
<evidence type="ECO:0000256" key="9">
    <source>
        <dbReference type="RuleBase" id="RU003355"/>
    </source>
</evidence>
<name>A0A3G1B0N5_9ARCH</name>
<dbReference type="InterPro" id="IPR034213">
    <property type="entry name" value="S8_Vpr-like"/>
</dbReference>
<keyword evidence="14" id="KW-1185">Reference proteome</keyword>
<dbReference type="InterPro" id="IPR023828">
    <property type="entry name" value="Peptidase_S8_Ser-AS"/>
</dbReference>
<keyword evidence="7 9" id="KW-0720">Serine protease</keyword>
<dbReference type="Pfam" id="PF00082">
    <property type="entry name" value="Peptidase_S8"/>
    <property type="match status" value="1"/>
</dbReference>
<dbReference type="Gene3D" id="3.50.30.30">
    <property type="match status" value="1"/>
</dbReference>
<keyword evidence="6 9" id="KW-0378">Hydrolase</keyword>
<dbReference type="PROSITE" id="PS00138">
    <property type="entry name" value="SUBTILASE_SER"/>
    <property type="match status" value="1"/>
</dbReference>
<dbReference type="InterPro" id="IPR050131">
    <property type="entry name" value="Peptidase_S8_subtilisin-like"/>
</dbReference>
<evidence type="ECO:0000256" key="3">
    <source>
        <dbReference type="ARBA" id="ARBA00022525"/>
    </source>
</evidence>
<evidence type="ECO:0000313" key="13">
    <source>
        <dbReference type="EMBL" id="AJZ75682.1"/>
    </source>
</evidence>
<reference evidence="13 14" key="1">
    <citation type="journal article" date="2016" name="Sci. Rep.">
        <title>A novel ammonia-oxidizing archaeon from wastewater treatment plant: Its enrichment, physiological and genomic characteristics.</title>
        <authorList>
            <person name="Li Y."/>
            <person name="Ding K."/>
            <person name="Wen X."/>
            <person name="Zhang B."/>
            <person name="Shen B."/>
            <person name="Yang Y."/>
        </authorList>
    </citation>
    <scope>NUCLEOTIDE SEQUENCE [LARGE SCALE GENOMIC DNA]</scope>
    <source>
        <strain evidence="13 14">SAT1</strain>
    </source>
</reference>
<dbReference type="PROSITE" id="PS51892">
    <property type="entry name" value="SUBTILASE"/>
    <property type="match status" value="1"/>
</dbReference>
<evidence type="ECO:0000256" key="4">
    <source>
        <dbReference type="ARBA" id="ARBA00022670"/>
    </source>
</evidence>
<dbReference type="CDD" id="cd07474">
    <property type="entry name" value="Peptidases_S8_subtilisin_Vpr-like"/>
    <property type="match status" value="1"/>
</dbReference>
<evidence type="ECO:0000259" key="12">
    <source>
        <dbReference type="Pfam" id="PF02225"/>
    </source>
</evidence>